<gene>
    <name evidence="1" type="ORF">CEXT_168701</name>
</gene>
<evidence type="ECO:0000313" key="2">
    <source>
        <dbReference type="Proteomes" id="UP001054945"/>
    </source>
</evidence>
<protein>
    <submittedName>
        <fullName evidence="1">Uncharacterized protein</fullName>
    </submittedName>
</protein>
<sequence length="141" mass="16190">MCLEVLLLYPKEENENPPDAGAEGVVQNCRYKCMMKYWYNITASTLCVAVINSIAISPCPFPKQALFSISYFFFLLQQDFSSKDSINPVYIKKRKTHTPPKRTNKTSIRERTWTLGHGALSRKNVTQCTGKHDKDGHQWDL</sequence>
<dbReference type="EMBL" id="BPLR01003525">
    <property type="protein sequence ID" value="GIX85570.1"/>
    <property type="molecule type" value="Genomic_DNA"/>
</dbReference>
<comment type="caution">
    <text evidence="1">The sequence shown here is derived from an EMBL/GenBank/DDBJ whole genome shotgun (WGS) entry which is preliminary data.</text>
</comment>
<dbReference type="AlphaFoldDB" id="A0AAV4NLB6"/>
<evidence type="ECO:0000313" key="1">
    <source>
        <dbReference type="EMBL" id="GIX85570.1"/>
    </source>
</evidence>
<name>A0AAV4NLB6_CAEEX</name>
<organism evidence="1 2">
    <name type="scientific">Caerostris extrusa</name>
    <name type="common">Bark spider</name>
    <name type="synonym">Caerostris bankana</name>
    <dbReference type="NCBI Taxonomy" id="172846"/>
    <lineage>
        <taxon>Eukaryota</taxon>
        <taxon>Metazoa</taxon>
        <taxon>Ecdysozoa</taxon>
        <taxon>Arthropoda</taxon>
        <taxon>Chelicerata</taxon>
        <taxon>Arachnida</taxon>
        <taxon>Araneae</taxon>
        <taxon>Araneomorphae</taxon>
        <taxon>Entelegynae</taxon>
        <taxon>Araneoidea</taxon>
        <taxon>Araneidae</taxon>
        <taxon>Caerostris</taxon>
    </lineage>
</organism>
<reference evidence="1 2" key="1">
    <citation type="submission" date="2021-06" db="EMBL/GenBank/DDBJ databases">
        <title>Caerostris extrusa draft genome.</title>
        <authorList>
            <person name="Kono N."/>
            <person name="Arakawa K."/>
        </authorList>
    </citation>
    <scope>NUCLEOTIDE SEQUENCE [LARGE SCALE GENOMIC DNA]</scope>
</reference>
<accession>A0AAV4NLB6</accession>
<dbReference type="Proteomes" id="UP001054945">
    <property type="component" value="Unassembled WGS sequence"/>
</dbReference>
<keyword evidence="2" id="KW-1185">Reference proteome</keyword>
<proteinExistence type="predicted"/>